<evidence type="ECO:0000256" key="2">
    <source>
        <dbReference type="SAM" id="MobiDB-lite"/>
    </source>
</evidence>
<feature type="coiled-coil region" evidence="1">
    <location>
        <begin position="96"/>
        <end position="141"/>
    </location>
</feature>
<comment type="caution">
    <text evidence="3">The sequence shown here is derived from an EMBL/GenBank/DDBJ whole genome shotgun (WGS) entry which is preliminary data.</text>
</comment>
<feature type="region of interest" description="Disordered" evidence="2">
    <location>
        <begin position="1"/>
        <end position="29"/>
    </location>
</feature>
<feature type="compositionally biased region" description="Low complexity" evidence="2">
    <location>
        <begin position="1"/>
        <end position="14"/>
    </location>
</feature>
<feature type="coiled-coil region" evidence="1">
    <location>
        <begin position="177"/>
        <end position="204"/>
    </location>
</feature>
<evidence type="ECO:0000313" key="3">
    <source>
        <dbReference type="EMBL" id="KAK8772685.1"/>
    </source>
</evidence>
<name>A0AAQ4ED57_AMBAM</name>
<keyword evidence="1" id="KW-0175">Coiled coil</keyword>
<accession>A0AAQ4ED57</accession>
<evidence type="ECO:0000313" key="4">
    <source>
        <dbReference type="Proteomes" id="UP001321473"/>
    </source>
</evidence>
<dbReference type="Proteomes" id="UP001321473">
    <property type="component" value="Unassembled WGS sequence"/>
</dbReference>
<reference evidence="3 4" key="1">
    <citation type="journal article" date="2023" name="Arcadia Sci">
        <title>De novo assembly of a long-read Amblyomma americanum tick genome.</title>
        <authorList>
            <person name="Chou S."/>
            <person name="Poskanzer K.E."/>
            <person name="Rollins M."/>
            <person name="Thuy-Boun P.S."/>
        </authorList>
    </citation>
    <scope>NUCLEOTIDE SEQUENCE [LARGE SCALE GENOMIC DNA]</scope>
    <source>
        <strain evidence="3">F_SG_1</strain>
        <tissue evidence="3">Salivary glands</tissue>
    </source>
</reference>
<feature type="compositionally biased region" description="Basic and acidic residues" evidence="2">
    <location>
        <begin position="15"/>
        <end position="29"/>
    </location>
</feature>
<organism evidence="3 4">
    <name type="scientific">Amblyomma americanum</name>
    <name type="common">Lone star tick</name>
    <dbReference type="NCBI Taxonomy" id="6943"/>
    <lineage>
        <taxon>Eukaryota</taxon>
        <taxon>Metazoa</taxon>
        <taxon>Ecdysozoa</taxon>
        <taxon>Arthropoda</taxon>
        <taxon>Chelicerata</taxon>
        <taxon>Arachnida</taxon>
        <taxon>Acari</taxon>
        <taxon>Parasitiformes</taxon>
        <taxon>Ixodida</taxon>
        <taxon>Ixodoidea</taxon>
        <taxon>Ixodidae</taxon>
        <taxon>Amblyomminae</taxon>
        <taxon>Amblyomma</taxon>
    </lineage>
</organism>
<evidence type="ECO:0000256" key="1">
    <source>
        <dbReference type="SAM" id="Coils"/>
    </source>
</evidence>
<keyword evidence="4" id="KW-1185">Reference proteome</keyword>
<sequence length="331" mass="36620">MSEMRSNGLGSSSRSGEDESSKSPEPLRVRHVTLERNHAERLQEQESCVAAAGLTEGGDIQPAFGDSPSLLDVMNMFKNVIDTEVRKDSGEGASSARNLEESNAALRRLVNTLLEHIEVLVTCLDEVKREAENRTDQMQRRLRSSADVTRSTVYTLSEWGEELQSLVSRKCRAEEAAHDMKHMVDALQKENNQLRQHNANLSHDIQSLLTIISEARATGNWVMDCVTFCEISPEEVYGPVFNLSAQQADVVVPHAVIDEDSEVHLENPGLEVQEAGISEVCPQSNILFQRPVIANEDTLSLGLSSSGSDSPPRFSTPYSHRNGQQVRHCNS</sequence>
<dbReference type="EMBL" id="JARKHS020017961">
    <property type="protein sequence ID" value="KAK8772685.1"/>
    <property type="molecule type" value="Genomic_DNA"/>
</dbReference>
<feature type="region of interest" description="Disordered" evidence="2">
    <location>
        <begin position="302"/>
        <end position="331"/>
    </location>
</feature>
<dbReference type="AlphaFoldDB" id="A0AAQ4ED57"/>
<proteinExistence type="predicted"/>
<feature type="compositionally biased region" description="Polar residues" evidence="2">
    <location>
        <begin position="316"/>
        <end position="331"/>
    </location>
</feature>
<protein>
    <submittedName>
        <fullName evidence="3">Uncharacterized protein</fullName>
    </submittedName>
</protein>
<gene>
    <name evidence="3" type="ORF">V5799_024073</name>
</gene>